<dbReference type="InterPro" id="IPR008880">
    <property type="entry name" value="Trigger_fac_C"/>
</dbReference>
<dbReference type="GO" id="GO:0044183">
    <property type="term" value="F:protein folding chaperone"/>
    <property type="evidence" value="ECO:0007669"/>
    <property type="project" value="TreeGrafter"/>
</dbReference>
<dbReference type="InterPro" id="IPR008881">
    <property type="entry name" value="Trigger_fac_ribosome-bd_bac"/>
</dbReference>
<dbReference type="GO" id="GO:0051083">
    <property type="term" value="P:'de novo' cotranslational protein folding"/>
    <property type="evidence" value="ECO:0007669"/>
    <property type="project" value="TreeGrafter"/>
</dbReference>
<evidence type="ECO:0000256" key="9">
    <source>
        <dbReference type="ARBA" id="ARBA00023306"/>
    </source>
</evidence>
<dbReference type="GO" id="GO:0043335">
    <property type="term" value="P:protein unfolding"/>
    <property type="evidence" value="ECO:0007669"/>
    <property type="project" value="TreeGrafter"/>
</dbReference>
<dbReference type="EC" id="5.2.1.8" evidence="3 11"/>
<keyword evidence="14" id="KW-0175">Coiled coil</keyword>
<evidence type="ECO:0000259" key="15">
    <source>
        <dbReference type="PROSITE" id="PS50059"/>
    </source>
</evidence>
<protein>
    <recommendedName>
        <fullName evidence="4 11">Trigger factor</fullName>
        <shortName evidence="11">TF</shortName>
        <ecNumber evidence="3 11">5.2.1.8</ecNumber>
    </recommendedName>
    <alternativeName>
        <fullName evidence="10 11">PPIase</fullName>
    </alternativeName>
</protein>
<dbReference type="PIRSF" id="PIRSF003095">
    <property type="entry name" value="Trigger_factor"/>
    <property type="match status" value="1"/>
</dbReference>
<dbReference type="SUPFAM" id="SSF109998">
    <property type="entry name" value="Triger factor/SurA peptide-binding domain-like"/>
    <property type="match status" value="1"/>
</dbReference>
<dbReference type="EMBL" id="CP045871">
    <property type="protein sequence ID" value="QGG80306.1"/>
    <property type="molecule type" value="Genomic_DNA"/>
</dbReference>
<dbReference type="Pfam" id="PF05697">
    <property type="entry name" value="Trigger_N"/>
    <property type="match status" value="1"/>
</dbReference>
<dbReference type="SUPFAM" id="SSF54534">
    <property type="entry name" value="FKBP-like"/>
    <property type="match status" value="1"/>
</dbReference>
<evidence type="ECO:0000256" key="14">
    <source>
        <dbReference type="SAM" id="Coils"/>
    </source>
</evidence>
<dbReference type="Gene3D" id="1.10.3120.10">
    <property type="entry name" value="Trigger factor, C-terminal domain"/>
    <property type="match status" value="1"/>
</dbReference>
<evidence type="ECO:0000256" key="10">
    <source>
        <dbReference type="ARBA" id="ARBA00029986"/>
    </source>
</evidence>
<keyword evidence="17" id="KW-1185">Reference proteome</keyword>
<accession>A0A5Q2QE55</accession>
<feature type="domain" description="PPIase FKBP-type" evidence="15">
    <location>
        <begin position="162"/>
        <end position="250"/>
    </location>
</feature>
<dbReference type="FunFam" id="3.10.50.40:FF:000001">
    <property type="entry name" value="Trigger factor"/>
    <property type="match status" value="1"/>
</dbReference>
<evidence type="ECO:0000256" key="3">
    <source>
        <dbReference type="ARBA" id="ARBA00013194"/>
    </source>
</evidence>
<dbReference type="PANTHER" id="PTHR30560">
    <property type="entry name" value="TRIGGER FACTOR CHAPERONE AND PEPTIDYL-PROLYL CIS/TRANS ISOMERASE"/>
    <property type="match status" value="1"/>
</dbReference>
<evidence type="ECO:0000256" key="5">
    <source>
        <dbReference type="ARBA" id="ARBA00022618"/>
    </source>
</evidence>
<dbReference type="InterPro" id="IPR027304">
    <property type="entry name" value="Trigger_fact/SurA_dom_sf"/>
</dbReference>
<dbReference type="PROSITE" id="PS50059">
    <property type="entry name" value="FKBP_PPIASE"/>
    <property type="match status" value="1"/>
</dbReference>
<dbReference type="Gene3D" id="3.10.50.40">
    <property type="match status" value="1"/>
</dbReference>
<name>A0A5Q2QE55_9GAMM</name>
<keyword evidence="8 11" id="KW-0413">Isomerase</keyword>
<dbReference type="GO" id="GO:0003755">
    <property type="term" value="F:peptidyl-prolyl cis-trans isomerase activity"/>
    <property type="evidence" value="ECO:0007669"/>
    <property type="project" value="UniProtKB-UniRule"/>
</dbReference>
<keyword evidence="7 11" id="KW-0143">Chaperone</keyword>
<evidence type="ECO:0000256" key="8">
    <source>
        <dbReference type="ARBA" id="ARBA00023235"/>
    </source>
</evidence>
<dbReference type="Pfam" id="PF00254">
    <property type="entry name" value="FKBP_C"/>
    <property type="match status" value="1"/>
</dbReference>
<keyword evidence="11" id="KW-0963">Cytoplasm</keyword>
<comment type="subcellular location">
    <subcellularLocation>
        <location evidence="11">Cytoplasm</location>
    </subcellularLocation>
    <text evidence="11">About half TF is bound to the ribosome near the polypeptide exit tunnel while the other half is free in the cytoplasm.</text>
</comment>
<keyword evidence="6 11" id="KW-0697">Rotamase</keyword>
<dbReference type="KEGG" id="llp:GH975_06840"/>
<dbReference type="GO" id="GO:0043022">
    <property type="term" value="F:ribosome binding"/>
    <property type="evidence" value="ECO:0007669"/>
    <property type="project" value="TreeGrafter"/>
</dbReference>
<evidence type="ECO:0000256" key="11">
    <source>
        <dbReference type="HAMAP-Rule" id="MF_00303"/>
    </source>
</evidence>
<evidence type="ECO:0000313" key="16">
    <source>
        <dbReference type="EMBL" id="QGG80306.1"/>
    </source>
</evidence>
<dbReference type="HAMAP" id="MF_00303">
    <property type="entry name" value="Trigger_factor_Tig"/>
    <property type="match status" value="1"/>
</dbReference>
<dbReference type="InterPro" id="IPR001179">
    <property type="entry name" value="PPIase_FKBP_dom"/>
</dbReference>
<dbReference type="GO" id="GO:0015031">
    <property type="term" value="P:protein transport"/>
    <property type="evidence" value="ECO:0007669"/>
    <property type="project" value="UniProtKB-UniRule"/>
</dbReference>
<evidence type="ECO:0000256" key="1">
    <source>
        <dbReference type="ARBA" id="ARBA00000971"/>
    </source>
</evidence>
<dbReference type="Proteomes" id="UP000388235">
    <property type="component" value="Chromosome"/>
</dbReference>
<evidence type="ECO:0000256" key="2">
    <source>
        <dbReference type="ARBA" id="ARBA00005464"/>
    </source>
</evidence>
<comment type="similarity">
    <text evidence="2 11 13">Belongs to the FKBP-type PPIase family. Tig subfamily.</text>
</comment>
<dbReference type="AlphaFoldDB" id="A0A5Q2QE55"/>
<comment type="domain">
    <text evidence="11">Consists of 3 domains; the N-terminus binds the ribosome, the middle domain has PPIase activity, while the C-terminus has intrinsic chaperone activity on its own.</text>
</comment>
<organism evidence="16 17">
    <name type="scientific">Litorivicinus lipolyticus</name>
    <dbReference type="NCBI Taxonomy" id="418701"/>
    <lineage>
        <taxon>Bacteria</taxon>
        <taxon>Pseudomonadati</taxon>
        <taxon>Pseudomonadota</taxon>
        <taxon>Gammaproteobacteria</taxon>
        <taxon>Oceanospirillales</taxon>
        <taxon>Litorivicinaceae</taxon>
        <taxon>Litorivicinus</taxon>
    </lineage>
</organism>
<dbReference type="InterPro" id="IPR046357">
    <property type="entry name" value="PPIase_dom_sf"/>
</dbReference>
<gene>
    <name evidence="11" type="primary">tig</name>
    <name evidence="16" type="ORF">GH975_06840</name>
</gene>
<feature type="coiled-coil region" evidence="14">
    <location>
        <begin position="134"/>
        <end position="161"/>
    </location>
</feature>
<dbReference type="RefSeq" id="WP_153713810.1">
    <property type="nucleotide sequence ID" value="NZ_CP045871.1"/>
</dbReference>
<dbReference type="GO" id="GO:0051301">
    <property type="term" value="P:cell division"/>
    <property type="evidence" value="ECO:0007669"/>
    <property type="project" value="UniProtKB-KW"/>
</dbReference>
<dbReference type="Pfam" id="PF05698">
    <property type="entry name" value="Trigger_C"/>
    <property type="match status" value="1"/>
</dbReference>
<dbReference type="SUPFAM" id="SSF102735">
    <property type="entry name" value="Trigger factor ribosome-binding domain"/>
    <property type="match status" value="1"/>
</dbReference>
<keyword evidence="9 11" id="KW-0131">Cell cycle</keyword>
<comment type="catalytic activity">
    <reaction evidence="1 11 12">
        <text>[protein]-peptidylproline (omega=180) = [protein]-peptidylproline (omega=0)</text>
        <dbReference type="Rhea" id="RHEA:16237"/>
        <dbReference type="Rhea" id="RHEA-COMP:10747"/>
        <dbReference type="Rhea" id="RHEA-COMP:10748"/>
        <dbReference type="ChEBI" id="CHEBI:83833"/>
        <dbReference type="ChEBI" id="CHEBI:83834"/>
        <dbReference type="EC" id="5.2.1.8"/>
    </reaction>
</comment>
<dbReference type="GO" id="GO:0005737">
    <property type="term" value="C:cytoplasm"/>
    <property type="evidence" value="ECO:0007669"/>
    <property type="project" value="UniProtKB-SubCell"/>
</dbReference>
<comment type="function">
    <text evidence="11">Involved in protein export. Acts as a chaperone by maintaining the newly synthesized protein in an open conformation. Functions as a peptidyl-prolyl cis-trans isomerase.</text>
</comment>
<evidence type="ECO:0000256" key="7">
    <source>
        <dbReference type="ARBA" id="ARBA00023186"/>
    </source>
</evidence>
<dbReference type="Gene3D" id="3.30.70.1050">
    <property type="entry name" value="Trigger factor ribosome-binding domain"/>
    <property type="match status" value="1"/>
</dbReference>
<dbReference type="InterPro" id="IPR037041">
    <property type="entry name" value="Trigger_fac_C_sf"/>
</dbReference>
<dbReference type="OrthoDB" id="9767721at2"/>
<evidence type="ECO:0000256" key="6">
    <source>
        <dbReference type="ARBA" id="ARBA00023110"/>
    </source>
</evidence>
<proteinExistence type="inferred from homology"/>
<keyword evidence="5 11" id="KW-0132">Cell division</keyword>
<evidence type="ECO:0000256" key="4">
    <source>
        <dbReference type="ARBA" id="ARBA00016902"/>
    </source>
</evidence>
<dbReference type="NCBIfam" id="TIGR00115">
    <property type="entry name" value="tig"/>
    <property type="match status" value="1"/>
</dbReference>
<dbReference type="PANTHER" id="PTHR30560:SF3">
    <property type="entry name" value="TRIGGER FACTOR-LIKE PROTEIN TIG, CHLOROPLASTIC"/>
    <property type="match status" value="1"/>
</dbReference>
<evidence type="ECO:0000313" key="17">
    <source>
        <dbReference type="Proteomes" id="UP000388235"/>
    </source>
</evidence>
<reference evidence="16 17" key="1">
    <citation type="submission" date="2019-11" db="EMBL/GenBank/DDBJ databases">
        <authorList>
            <person name="Khan S.A."/>
            <person name="Jeon C.O."/>
            <person name="Chun B.H."/>
        </authorList>
    </citation>
    <scope>NUCLEOTIDE SEQUENCE [LARGE SCALE GENOMIC DNA]</scope>
    <source>
        <strain evidence="16 17">IMCC 1097</strain>
    </source>
</reference>
<dbReference type="InterPro" id="IPR005215">
    <property type="entry name" value="Trig_fac"/>
</dbReference>
<evidence type="ECO:0000256" key="13">
    <source>
        <dbReference type="RuleBase" id="RU003914"/>
    </source>
</evidence>
<sequence length="435" mass="47892">MQVNVENTSALERRLTITVPAADVDTQVEAKLVETSKRARIDGFRPGKVPMKEVRKRFGASIRQEVMGEVIERGFYQAVTQENLRPVGQPTIEPVDMPEGGDLSFVAVIEVFPDVELADLSAVDVEQAESSVAAKDVNGMIENLRSQKKEWRESARAAVKAGDRVTIDFVGSIDGELFDGGSAEGQTLEIGSGQMIPGFEDGIIGMKKGEEKDIDVNFPDDYQAENLKGKAAVFKITVQLLERADLPKVDEDFVKSFGVEDGDLEKFKGELKVNMQRELDQAITNRNKKAAFDALLNANDIEVPKAAVSSEIHSLKHQAAERFGKGQIDPHTLPDAPFEEEANRRVKLGVLVGEWARQNELKADADRVKVAIDRIASAYEDGTQVVEYYYGNEEALRQVETMVLEEMTAEGICNQAKVTQTKLSYEEAVAGQAQA</sequence>
<dbReference type="InterPro" id="IPR036611">
    <property type="entry name" value="Trigger_fac_ribosome-bd_sf"/>
</dbReference>
<evidence type="ECO:0000256" key="12">
    <source>
        <dbReference type="PROSITE-ProRule" id="PRU00277"/>
    </source>
</evidence>